<accession>A0ABP7FXZ2</accession>
<dbReference type="PANTHER" id="PTHR35005">
    <property type="entry name" value="3-DEHYDRO-SCYLLO-INOSOSE HYDROLASE"/>
    <property type="match status" value="1"/>
</dbReference>
<evidence type="ECO:0000313" key="6">
    <source>
        <dbReference type="EMBL" id="GAA3751337.1"/>
    </source>
</evidence>
<dbReference type="PANTHER" id="PTHR35005:SF1">
    <property type="entry name" value="2-AMINO-5-FORMYLAMINO-6-RIBOSYLAMINOPYRIMIDIN-4(3H)-ONE 5'-MONOPHOSPHATE DEFORMYLASE"/>
    <property type="match status" value="1"/>
</dbReference>
<evidence type="ECO:0000256" key="3">
    <source>
        <dbReference type="ARBA" id="ARBA00022801"/>
    </source>
</evidence>
<dbReference type="EMBL" id="BAABAF010000001">
    <property type="protein sequence ID" value="GAA3751337.1"/>
    <property type="molecule type" value="Genomic_DNA"/>
</dbReference>
<comment type="cofactor">
    <cofactor evidence="1">
        <name>Zn(2+)</name>
        <dbReference type="ChEBI" id="CHEBI:29105"/>
    </cofactor>
</comment>
<keyword evidence="2" id="KW-0479">Metal-binding</keyword>
<evidence type="ECO:0000256" key="1">
    <source>
        <dbReference type="ARBA" id="ARBA00001947"/>
    </source>
</evidence>
<name>A0ABP7FXZ2_9MICO</name>
<evidence type="ECO:0000256" key="2">
    <source>
        <dbReference type="ARBA" id="ARBA00022723"/>
    </source>
</evidence>
<evidence type="ECO:0008006" key="8">
    <source>
        <dbReference type="Google" id="ProtNLM"/>
    </source>
</evidence>
<proteinExistence type="inferred from homology"/>
<organism evidence="6 7">
    <name type="scientific">Microbacterium kribbense</name>
    <dbReference type="NCBI Taxonomy" id="433645"/>
    <lineage>
        <taxon>Bacteria</taxon>
        <taxon>Bacillati</taxon>
        <taxon>Actinomycetota</taxon>
        <taxon>Actinomycetes</taxon>
        <taxon>Micrococcales</taxon>
        <taxon>Microbacteriaceae</taxon>
        <taxon>Microbacterium</taxon>
    </lineage>
</organism>
<reference evidence="7" key="1">
    <citation type="journal article" date="2019" name="Int. J. Syst. Evol. Microbiol.">
        <title>The Global Catalogue of Microorganisms (GCM) 10K type strain sequencing project: providing services to taxonomists for standard genome sequencing and annotation.</title>
        <authorList>
            <consortium name="The Broad Institute Genomics Platform"/>
            <consortium name="The Broad Institute Genome Sequencing Center for Infectious Disease"/>
            <person name="Wu L."/>
            <person name="Ma J."/>
        </authorList>
    </citation>
    <scope>NUCLEOTIDE SEQUENCE [LARGE SCALE GENOMIC DNA]</scope>
    <source>
        <strain evidence="7">JCM 16950</strain>
    </source>
</reference>
<dbReference type="Proteomes" id="UP001500540">
    <property type="component" value="Unassembled WGS sequence"/>
</dbReference>
<evidence type="ECO:0000256" key="4">
    <source>
        <dbReference type="ARBA" id="ARBA00022833"/>
    </source>
</evidence>
<keyword evidence="3" id="KW-0378">Hydrolase</keyword>
<dbReference type="InterPro" id="IPR003785">
    <property type="entry name" value="Creatininase/forma_Hydrolase"/>
</dbReference>
<evidence type="ECO:0000313" key="7">
    <source>
        <dbReference type="Proteomes" id="UP001500540"/>
    </source>
</evidence>
<comment type="similarity">
    <text evidence="5">Belongs to the creatininase superfamily.</text>
</comment>
<dbReference type="Gene3D" id="3.40.50.10310">
    <property type="entry name" value="Creatininase"/>
    <property type="match status" value="1"/>
</dbReference>
<sequence length="288" mass="31415">MRTRFLSKCTNDEVDAYLDRSDVLFVAAGVTELHGGLPLDAESVLSEAMALQLADKTDSLVLHNLPYLYAGATASGRGTTQVSVRSSIDYLYALSESLIRQGFRRIIWTSLHGPAGLFISPVIRDIFDTHKVPMLYIDALEALLHGQAGDILGGHSGDDPFGDLTVAAYDILGRLNDVPLTTPDTEYWAQRRKPSIGFAQDLVATAFGSGSVAYYFNDLTDHMRTQALRTIDDRSAAAARGRLAFTALMDQIPITKLIDDLKALDLYNQNAMDRHPSAAGPLAWPARS</sequence>
<dbReference type="SUPFAM" id="SSF102215">
    <property type="entry name" value="Creatininase"/>
    <property type="match status" value="1"/>
</dbReference>
<keyword evidence="4" id="KW-0862">Zinc</keyword>
<evidence type="ECO:0000256" key="5">
    <source>
        <dbReference type="ARBA" id="ARBA00024029"/>
    </source>
</evidence>
<dbReference type="Pfam" id="PF02633">
    <property type="entry name" value="Creatininase"/>
    <property type="match status" value="1"/>
</dbReference>
<keyword evidence="7" id="KW-1185">Reference proteome</keyword>
<gene>
    <name evidence="6" type="ORF">GCM10022240_00670</name>
</gene>
<comment type="caution">
    <text evidence="6">The sequence shown here is derived from an EMBL/GenBank/DDBJ whole genome shotgun (WGS) entry which is preliminary data.</text>
</comment>
<dbReference type="InterPro" id="IPR024087">
    <property type="entry name" value="Creatininase-like_sf"/>
</dbReference>
<protein>
    <recommendedName>
        <fullName evidence="8">Creatinine amidohydrolase</fullName>
    </recommendedName>
</protein>